<dbReference type="SMART" id="SM00838">
    <property type="entry name" value="EFG_C"/>
    <property type="match status" value="1"/>
</dbReference>
<keyword evidence="3" id="KW-0694">RNA-binding</keyword>
<dbReference type="Gene3D" id="2.40.30.10">
    <property type="entry name" value="Translation factors"/>
    <property type="match status" value="1"/>
</dbReference>
<dbReference type="Pfam" id="PF00009">
    <property type="entry name" value="GTP_EFTU"/>
    <property type="match status" value="1"/>
</dbReference>
<reference evidence="5" key="2">
    <citation type="submission" date="2021-04" db="EMBL/GenBank/DDBJ databases">
        <authorList>
            <person name="Gilroy R."/>
        </authorList>
    </citation>
    <scope>NUCLEOTIDE SEQUENCE</scope>
    <source>
        <strain evidence="5">ChiW7-2402</strain>
    </source>
</reference>
<feature type="binding site" evidence="3">
    <location>
        <begin position="16"/>
        <end position="21"/>
    </location>
    <ligand>
        <name>GTP</name>
        <dbReference type="ChEBI" id="CHEBI:37565"/>
    </ligand>
</feature>
<dbReference type="InterPro" id="IPR006298">
    <property type="entry name" value="BipA"/>
</dbReference>
<dbReference type="NCBIfam" id="TIGR00231">
    <property type="entry name" value="small_GTP"/>
    <property type="match status" value="1"/>
</dbReference>
<dbReference type="Gene3D" id="3.30.70.240">
    <property type="match status" value="1"/>
</dbReference>
<evidence type="ECO:0000256" key="1">
    <source>
        <dbReference type="ARBA" id="ARBA00022741"/>
    </source>
</evidence>
<keyword evidence="2 3" id="KW-0342">GTP-binding</keyword>
<dbReference type="GO" id="GO:0000049">
    <property type="term" value="F:tRNA binding"/>
    <property type="evidence" value="ECO:0007669"/>
    <property type="project" value="UniProtKB-KW"/>
</dbReference>
<gene>
    <name evidence="5" type="primary">typA</name>
    <name evidence="3" type="synonym">bipA</name>
    <name evidence="5" type="ORF">H9964_05690</name>
</gene>
<comment type="similarity">
    <text evidence="3">Belongs to the TRAFAC class translation factor GTPase superfamily. Classic translation factor GTPase family. BipA subfamily.</text>
</comment>
<dbReference type="InterPro" id="IPR047041">
    <property type="entry name" value="BipA_GTP-bd_dom"/>
</dbReference>
<dbReference type="GO" id="GO:1990904">
    <property type="term" value="C:ribonucleoprotein complex"/>
    <property type="evidence" value="ECO:0007669"/>
    <property type="project" value="TreeGrafter"/>
</dbReference>
<dbReference type="GO" id="GO:0043022">
    <property type="term" value="F:ribosome binding"/>
    <property type="evidence" value="ECO:0007669"/>
    <property type="project" value="UniProtKB-UniRule"/>
</dbReference>
<dbReference type="GO" id="GO:0019843">
    <property type="term" value="F:rRNA binding"/>
    <property type="evidence" value="ECO:0007669"/>
    <property type="project" value="UniProtKB-KW"/>
</dbReference>
<dbReference type="HAMAP" id="MF_00849">
    <property type="entry name" value="BipA"/>
    <property type="match status" value="1"/>
</dbReference>
<dbReference type="InterPro" id="IPR000640">
    <property type="entry name" value="EFG_V-like"/>
</dbReference>
<feature type="binding site" evidence="3">
    <location>
        <begin position="129"/>
        <end position="132"/>
    </location>
    <ligand>
        <name>GTP</name>
        <dbReference type="ChEBI" id="CHEBI:37565"/>
    </ligand>
</feature>
<dbReference type="FunFam" id="3.30.70.870:FF:000003">
    <property type="entry name" value="GTP-binding protein TypA"/>
    <property type="match status" value="1"/>
</dbReference>
<dbReference type="FunFam" id="2.40.50.250:FF:000001">
    <property type="entry name" value="GTP-binding protein TypA"/>
    <property type="match status" value="1"/>
</dbReference>
<keyword evidence="3" id="KW-0690">Ribosome biogenesis</keyword>
<comment type="caution">
    <text evidence="5">The sequence shown here is derived from an EMBL/GenBank/DDBJ whole genome shotgun (WGS) entry which is preliminary data.</text>
</comment>
<dbReference type="PANTHER" id="PTHR42908:SF8">
    <property type="entry name" value="TR-TYPE G DOMAIN-CONTAINING PROTEIN"/>
    <property type="match status" value="1"/>
</dbReference>
<dbReference type="PROSITE" id="PS51722">
    <property type="entry name" value="G_TR_2"/>
    <property type="match status" value="1"/>
</dbReference>
<dbReference type="InterPro" id="IPR005225">
    <property type="entry name" value="Small_GTP-bd"/>
</dbReference>
<reference evidence="5" key="1">
    <citation type="journal article" date="2021" name="PeerJ">
        <title>Extensive microbial diversity within the chicken gut microbiome revealed by metagenomics and culture.</title>
        <authorList>
            <person name="Gilroy R."/>
            <person name="Ravi A."/>
            <person name="Getino M."/>
            <person name="Pursley I."/>
            <person name="Horton D.L."/>
            <person name="Alikhan N.F."/>
            <person name="Baker D."/>
            <person name="Gharbi K."/>
            <person name="Hall N."/>
            <person name="Watson M."/>
            <person name="Adriaenssens E.M."/>
            <person name="Foster-Nyarko E."/>
            <person name="Jarju S."/>
            <person name="Secka A."/>
            <person name="Antonio M."/>
            <person name="Oren A."/>
            <person name="Chaudhuri R.R."/>
            <person name="La Ragione R."/>
            <person name="Hildebrand F."/>
            <person name="Pallen M.J."/>
        </authorList>
    </citation>
    <scope>NUCLEOTIDE SEQUENCE</scope>
    <source>
        <strain evidence="5">ChiW7-2402</strain>
    </source>
</reference>
<comment type="subunit">
    <text evidence="3">Monomer.</text>
</comment>
<name>A0A9D2G6C8_9FIRM</name>
<dbReference type="InterPro" id="IPR035647">
    <property type="entry name" value="EFG_III/V"/>
</dbReference>
<keyword evidence="3" id="KW-0378">Hydrolase</keyword>
<dbReference type="Pfam" id="PF00679">
    <property type="entry name" value="EFG_C"/>
    <property type="match status" value="1"/>
</dbReference>
<feature type="domain" description="Tr-type G" evidence="4">
    <location>
        <begin position="4"/>
        <end position="199"/>
    </location>
</feature>
<sequence length="609" mass="67667">MIREDLRNIAIIAHVDHGKTTLVDQLLKQSGTFRANQVVEERVMDNGDLERERGITILAKNTSVHYNGVKINIVDTPGHADFSGEVERSLKMVSGVLLLVDAAEGPMPQTRFVTQKALELGLKLIIVVNKVDRPDARVKEVIDEVLELLMDLNATDEQLESPFLFCSGREGTASTDPDVKGTDLKPLYEAILSHFPPLEMDTEGELQILVSSIDYNEYVGRIGIGRIERGVAKPNMDVTVCNYNHPEVNTRGKLVALYEIEGLDRVPCESAMAGDIVCFAGLEKINIGDTLCASSCVEAVPFVKISDPTVEMIFSVNDSPFAGKEGKFVTTRHLRERLYRELLRDVSLRVEDTDSTDAFRVSGRGEMHLSILIETMRREGYEFQVSAPKVLYKDIDGVKYEPVERLIVDVPETVTGPVFQSMGERKGELLHMSAMGSRMRLEFLVPSRGLFGYKSEFLTDTKGEGVMSSVFFEYQPYKGEISRKTVGSLVAFETGEAVTYGLFNAQGRGVLFITPGTPVYEGMVVGYSPKDEDINVNVCKTKHLTNTRSSSSDEALRLIPPKKLSLEESLEFIGDDELLEITPKTVRIRKRILDSELRAKARAKAKSGL</sequence>
<dbReference type="InterPro" id="IPR047043">
    <property type="entry name" value="BipA_III"/>
</dbReference>
<dbReference type="Proteomes" id="UP000824102">
    <property type="component" value="Unassembled WGS sequence"/>
</dbReference>
<dbReference type="CDD" id="cd03710">
    <property type="entry name" value="BipA_TypA_C"/>
    <property type="match status" value="1"/>
</dbReference>
<accession>A0A9D2G6C8</accession>
<dbReference type="InterPro" id="IPR047042">
    <property type="entry name" value="BipA_II"/>
</dbReference>
<dbReference type="PRINTS" id="PR00315">
    <property type="entry name" value="ELONGATNFCT"/>
</dbReference>
<dbReference type="InterPro" id="IPR009000">
    <property type="entry name" value="Transl_B-barrel_sf"/>
</dbReference>
<keyword evidence="3" id="KW-0963">Cytoplasm</keyword>
<dbReference type="InterPro" id="IPR004161">
    <property type="entry name" value="EFTu-like_2"/>
</dbReference>
<dbReference type="FunFam" id="3.30.70.240:FF:000002">
    <property type="entry name" value="GTP-binding protein TypA"/>
    <property type="match status" value="1"/>
</dbReference>
<comment type="function">
    <text evidence="3">A 50S ribosomal subunit assembly protein with GTPase activity, required for 50S subunit assembly at low temperatures, may also play a role in translation. Binds GTP and analogs. Binds the 70S ribosome between the 30S and 50S subunits, in a similar position as ribosome-bound EF-G; it contacts a number of ribosomal proteins, both rRNAs and the A-site tRNA.</text>
</comment>
<comment type="catalytic activity">
    <reaction evidence="3">
        <text>GTP + H2O = GDP + phosphate + H(+)</text>
        <dbReference type="Rhea" id="RHEA:19669"/>
        <dbReference type="ChEBI" id="CHEBI:15377"/>
        <dbReference type="ChEBI" id="CHEBI:15378"/>
        <dbReference type="ChEBI" id="CHEBI:37565"/>
        <dbReference type="ChEBI" id="CHEBI:43474"/>
        <dbReference type="ChEBI" id="CHEBI:58189"/>
    </reaction>
</comment>
<proteinExistence type="inferred from homology"/>
<keyword evidence="3" id="KW-0699">rRNA-binding</keyword>
<dbReference type="Gene3D" id="3.30.70.870">
    <property type="entry name" value="Elongation Factor G (Translational Gtpase), domain 3"/>
    <property type="match status" value="1"/>
</dbReference>
<dbReference type="Pfam" id="PF21018">
    <property type="entry name" value="BipA_C"/>
    <property type="match status" value="1"/>
</dbReference>
<dbReference type="AlphaFoldDB" id="A0A9D2G6C8"/>
<dbReference type="SUPFAM" id="SSF54980">
    <property type="entry name" value="EF-G C-terminal domain-like"/>
    <property type="match status" value="2"/>
</dbReference>
<dbReference type="InterPro" id="IPR027417">
    <property type="entry name" value="P-loop_NTPase"/>
</dbReference>
<dbReference type="Gene3D" id="3.40.50.300">
    <property type="entry name" value="P-loop containing nucleotide triphosphate hydrolases"/>
    <property type="match status" value="1"/>
</dbReference>
<dbReference type="FunFam" id="3.40.50.300:FF:000055">
    <property type="entry name" value="GTP-binding protein TypA"/>
    <property type="match status" value="1"/>
</dbReference>
<protein>
    <recommendedName>
        <fullName evidence="3">Large ribosomal subunit assembly factor BipA</fullName>
        <ecNumber evidence="3">3.6.5.-</ecNumber>
    </recommendedName>
    <alternativeName>
        <fullName evidence="3">GTP-binding protein BipA</fullName>
    </alternativeName>
</protein>
<dbReference type="NCBIfam" id="TIGR01394">
    <property type="entry name" value="TypA_BipA"/>
    <property type="match status" value="1"/>
</dbReference>
<dbReference type="SUPFAM" id="SSF52540">
    <property type="entry name" value="P-loop containing nucleoside triphosphate hydrolases"/>
    <property type="match status" value="1"/>
</dbReference>
<dbReference type="GO" id="GO:0000027">
    <property type="term" value="P:ribosomal large subunit assembly"/>
    <property type="evidence" value="ECO:0007669"/>
    <property type="project" value="UniProtKB-UniRule"/>
</dbReference>
<dbReference type="InterPro" id="IPR035651">
    <property type="entry name" value="BipA_V"/>
</dbReference>
<dbReference type="EMBL" id="DXBB01000077">
    <property type="protein sequence ID" value="HIZ73051.1"/>
    <property type="molecule type" value="Genomic_DNA"/>
</dbReference>
<evidence type="ECO:0000256" key="3">
    <source>
        <dbReference type="HAMAP-Rule" id="MF_00849"/>
    </source>
</evidence>
<dbReference type="PANTHER" id="PTHR42908">
    <property type="entry name" value="TRANSLATION ELONGATION FACTOR-RELATED"/>
    <property type="match status" value="1"/>
</dbReference>
<dbReference type="InterPro" id="IPR031157">
    <property type="entry name" value="G_TR_CS"/>
</dbReference>
<evidence type="ECO:0000313" key="6">
    <source>
        <dbReference type="Proteomes" id="UP000824102"/>
    </source>
</evidence>
<dbReference type="CDD" id="cd01891">
    <property type="entry name" value="TypA_BipA"/>
    <property type="match status" value="1"/>
</dbReference>
<dbReference type="SUPFAM" id="SSF50447">
    <property type="entry name" value="Translation proteins"/>
    <property type="match status" value="1"/>
</dbReference>
<evidence type="ECO:0000313" key="5">
    <source>
        <dbReference type="EMBL" id="HIZ73051.1"/>
    </source>
</evidence>
<dbReference type="PROSITE" id="PS00301">
    <property type="entry name" value="G_TR_1"/>
    <property type="match status" value="1"/>
</dbReference>
<dbReference type="CDD" id="cd16263">
    <property type="entry name" value="BipA_III"/>
    <property type="match status" value="1"/>
</dbReference>
<dbReference type="CDD" id="cd03691">
    <property type="entry name" value="BipA_TypA_II"/>
    <property type="match status" value="1"/>
</dbReference>
<dbReference type="Pfam" id="PF03144">
    <property type="entry name" value="GTP_EFTU_D2"/>
    <property type="match status" value="1"/>
</dbReference>
<dbReference type="InterPro" id="IPR048876">
    <property type="entry name" value="BipA_C"/>
</dbReference>
<dbReference type="EC" id="3.6.5.-" evidence="3"/>
<dbReference type="GO" id="GO:0005525">
    <property type="term" value="F:GTP binding"/>
    <property type="evidence" value="ECO:0007669"/>
    <property type="project" value="UniProtKB-UniRule"/>
</dbReference>
<keyword evidence="1 3" id="KW-0547">Nucleotide-binding</keyword>
<evidence type="ECO:0000259" key="4">
    <source>
        <dbReference type="PROSITE" id="PS51722"/>
    </source>
</evidence>
<dbReference type="GO" id="GO:0005829">
    <property type="term" value="C:cytosol"/>
    <property type="evidence" value="ECO:0007669"/>
    <property type="project" value="TreeGrafter"/>
</dbReference>
<keyword evidence="3" id="KW-0820">tRNA-binding</keyword>
<comment type="subcellular location">
    <subcellularLocation>
        <location evidence="3">Cytoplasm</location>
    </subcellularLocation>
    <text evidence="3">Binds to ribosomes.</text>
</comment>
<organism evidence="5 6">
    <name type="scientific">Candidatus Gallimonas intestinavium</name>
    <dbReference type="NCBI Taxonomy" id="2838603"/>
    <lineage>
        <taxon>Bacteria</taxon>
        <taxon>Bacillati</taxon>
        <taxon>Bacillota</taxon>
        <taxon>Clostridia</taxon>
        <taxon>Candidatus Gallimonas</taxon>
    </lineage>
</organism>
<dbReference type="GO" id="GO:0003924">
    <property type="term" value="F:GTPase activity"/>
    <property type="evidence" value="ECO:0007669"/>
    <property type="project" value="UniProtKB-UniRule"/>
</dbReference>
<dbReference type="Gene3D" id="2.40.50.250">
    <property type="entry name" value="bipa protein"/>
    <property type="match status" value="1"/>
</dbReference>
<evidence type="ECO:0000256" key="2">
    <source>
        <dbReference type="ARBA" id="ARBA00023134"/>
    </source>
</evidence>
<dbReference type="InterPro" id="IPR000795">
    <property type="entry name" value="T_Tr_GTP-bd_dom"/>
</dbReference>
<dbReference type="InterPro" id="IPR042116">
    <property type="entry name" value="TypA/BipA_C"/>
</dbReference>